<organism evidence="1 2">
    <name type="scientific">Phocaeicola plebeius (strain DSM 17135 / JCM 12973 / CCUG 54634 / M2)</name>
    <name type="common">Bacteroides plebeius</name>
    <dbReference type="NCBI Taxonomy" id="484018"/>
    <lineage>
        <taxon>Bacteria</taxon>
        <taxon>Pseudomonadati</taxon>
        <taxon>Bacteroidota</taxon>
        <taxon>Bacteroidia</taxon>
        <taxon>Bacteroidales</taxon>
        <taxon>Bacteroidaceae</taxon>
        <taxon>Phocaeicola</taxon>
    </lineage>
</organism>
<reference evidence="1 2" key="2">
    <citation type="submission" date="2008-08" db="EMBL/GenBank/DDBJ databases">
        <authorList>
            <person name="Fulton L."/>
            <person name="Clifton S."/>
            <person name="Fulton B."/>
            <person name="Xu J."/>
            <person name="Minx P."/>
            <person name="Pepin K.H."/>
            <person name="Johnson M."/>
            <person name="Thiruvilangam P."/>
            <person name="Bhonagiri V."/>
            <person name="Nash W.E."/>
            <person name="Mardis E.R."/>
            <person name="Wilson R.K."/>
        </authorList>
    </citation>
    <scope>NUCLEOTIDE SEQUENCE [LARGE SCALE GENOMIC DNA]</scope>
    <source>
        <strain evidence="2">DSM 17135 / JCM 12973 / M2</strain>
    </source>
</reference>
<evidence type="ECO:0000313" key="2">
    <source>
        <dbReference type="Proteomes" id="UP000003452"/>
    </source>
</evidence>
<evidence type="ECO:0000313" key="1">
    <source>
        <dbReference type="EMBL" id="EDY96399.1"/>
    </source>
</evidence>
<dbReference type="Proteomes" id="UP000003452">
    <property type="component" value="Unassembled WGS sequence"/>
</dbReference>
<accession>B5CVV2</accession>
<name>B5CVV2_PHOPM</name>
<dbReference type="HOGENOM" id="CLU_3212607_0_0_10"/>
<dbReference type="AlphaFoldDB" id="B5CVV2"/>
<protein>
    <submittedName>
        <fullName evidence="1">Uncharacterized protein</fullName>
    </submittedName>
</protein>
<proteinExistence type="predicted"/>
<comment type="caution">
    <text evidence="1">The sequence shown here is derived from an EMBL/GenBank/DDBJ whole genome shotgun (WGS) entry which is preliminary data.</text>
</comment>
<gene>
    <name evidence="1" type="ORF">BACPLE_00839</name>
</gene>
<dbReference type="EMBL" id="ABQC02000012">
    <property type="protein sequence ID" value="EDY96399.1"/>
    <property type="molecule type" value="Genomic_DNA"/>
</dbReference>
<sequence length="44" mass="5556">MKEVFYWLFSAVCLTGCRGWQVFFKLYIHKVWKNTRFIFFHTYI</sequence>
<reference evidence="1 2" key="1">
    <citation type="submission" date="2008-08" db="EMBL/GenBank/DDBJ databases">
        <title>Draft genome sequence of Bacteroides plebeius (DSM 17135).</title>
        <authorList>
            <person name="Sudarsanam P."/>
            <person name="Ley R."/>
            <person name="Guruge J."/>
            <person name="Turnbaugh P.J."/>
            <person name="Mahowald M."/>
            <person name="Liep D."/>
            <person name="Gordon J."/>
        </authorList>
    </citation>
    <scope>NUCLEOTIDE SEQUENCE [LARGE SCALE GENOMIC DNA]</scope>
    <source>
        <strain evidence="2">DSM 17135 / JCM 12973 / M2</strain>
    </source>
</reference>